<organism evidence="1 2">
    <name type="scientific">Segatella hominis</name>
    <dbReference type="NCBI Taxonomy" id="2518605"/>
    <lineage>
        <taxon>Bacteria</taxon>
        <taxon>Pseudomonadati</taxon>
        <taxon>Bacteroidota</taxon>
        <taxon>Bacteroidia</taxon>
        <taxon>Bacteroidales</taxon>
        <taxon>Prevotellaceae</taxon>
        <taxon>Segatella</taxon>
    </lineage>
</organism>
<evidence type="ECO:0008006" key="3">
    <source>
        <dbReference type="Google" id="ProtNLM"/>
    </source>
</evidence>
<evidence type="ECO:0000313" key="1">
    <source>
        <dbReference type="EMBL" id="TFH69811.1"/>
    </source>
</evidence>
<dbReference type="GeneID" id="302996870"/>
<dbReference type="PROSITE" id="PS51257">
    <property type="entry name" value="PROKAR_LIPOPROTEIN"/>
    <property type="match status" value="1"/>
</dbReference>
<evidence type="ECO:0000313" key="2">
    <source>
        <dbReference type="Proteomes" id="UP000297872"/>
    </source>
</evidence>
<sequence length="297" mass="34131">MERSIILILLSMLLSCTGNKAYDQQLSKADSIMDIADDSAQIAIKMLDALKPEWSKFTKAQRMRYDLLYHKAMNKAYIDFTSDSTMLAVVDYYEHHGTANDKMLAYYILGCVYRDMHEAPMALEYYNKATEQADTAAQDCDYATLCRVYSQMGFLFAKQHLPHQELASLDKAVKYAYLAKDTLNAIRYYENKQAIYANQNKLDSAIIINNQAAKLFKQIGALKEANIAFGCNFEYYLKMKMLKEAEEAFKAYLSTNYHGNDNWKDAYAYILYERGSYYLAVGKKDSAYSCLKQSFEP</sequence>
<gene>
    <name evidence="1" type="ORF">EXN75_16570</name>
</gene>
<reference evidence="1 2" key="1">
    <citation type="submission" date="2019-02" db="EMBL/GenBank/DDBJ databases">
        <title>Draft Genome Sequence of the Prevotella sp. BCRC 81118, Isolated from Human Feces.</title>
        <authorList>
            <person name="Huang C.-H."/>
        </authorList>
    </citation>
    <scope>NUCLEOTIDE SEQUENCE [LARGE SCALE GENOMIC DNA]</scope>
    <source>
        <strain evidence="1 2">BCRC 81118</strain>
    </source>
</reference>
<dbReference type="Gene3D" id="1.25.40.10">
    <property type="entry name" value="Tetratricopeptide repeat domain"/>
    <property type="match status" value="1"/>
</dbReference>
<dbReference type="SUPFAM" id="SSF48452">
    <property type="entry name" value="TPR-like"/>
    <property type="match status" value="1"/>
</dbReference>
<protein>
    <recommendedName>
        <fullName evidence="3">Tetratricopeptide repeat protein</fullName>
    </recommendedName>
</protein>
<name>A0A4Y8UND0_9BACT</name>
<keyword evidence="2" id="KW-1185">Reference proteome</keyword>
<proteinExistence type="predicted"/>
<dbReference type="Proteomes" id="UP000297872">
    <property type="component" value="Unassembled WGS sequence"/>
</dbReference>
<comment type="caution">
    <text evidence="1">The sequence shown here is derived from an EMBL/GenBank/DDBJ whole genome shotgun (WGS) entry which is preliminary data.</text>
</comment>
<accession>A0A4Y8UND0</accession>
<dbReference type="OrthoDB" id="1100986at2"/>
<dbReference type="RefSeq" id="WP_134844658.1">
    <property type="nucleotide sequence ID" value="NZ_SGVY01000085.1"/>
</dbReference>
<dbReference type="InterPro" id="IPR011990">
    <property type="entry name" value="TPR-like_helical_dom_sf"/>
</dbReference>
<dbReference type="EMBL" id="SGVY01000085">
    <property type="protein sequence ID" value="TFH69811.1"/>
    <property type="molecule type" value="Genomic_DNA"/>
</dbReference>
<dbReference type="AlphaFoldDB" id="A0A4Y8UND0"/>